<dbReference type="InterPro" id="IPR032466">
    <property type="entry name" value="Metal_Hydrolase"/>
</dbReference>
<organism evidence="3 4">
    <name type="scientific">Olpidium bornovanus</name>
    <dbReference type="NCBI Taxonomy" id="278681"/>
    <lineage>
        <taxon>Eukaryota</taxon>
        <taxon>Fungi</taxon>
        <taxon>Fungi incertae sedis</taxon>
        <taxon>Olpidiomycota</taxon>
        <taxon>Olpidiomycotina</taxon>
        <taxon>Olpidiomycetes</taxon>
        <taxon>Olpidiales</taxon>
        <taxon>Olpidiaceae</taxon>
        <taxon>Olpidium</taxon>
    </lineage>
</organism>
<dbReference type="Pfam" id="PF19326">
    <property type="entry name" value="AMP_deaminase"/>
    <property type="match status" value="1"/>
</dbReference>
<keyword evidence="4" id="KW-1185">Reference proteome</keyword>
<evidence type="ECO:0000256" key="2">
    <source>
        <dbReference type="SAM" id="MobiDB-lite"/>
    </source>
</evidence>
<feature type="region of interest" description="Disordered" evidence="2">
    <location>
        <begin position="152"/>
        <end position="174"/>
    </location>
</feature>
<evidence type="ECO:0000313" key="4">
    <source>
        <dbReference type="Proteomes" id="UP000673691"/>
    </source>
</evidence>
<dbReference type="Gene3D" id="3.20.20.140">
    <property type="entry name" value="Metal-dependent hydrolases"/>
    <property type="match status" value="1"/>
</dbReference>
<comment type="caution">
    <text evidence="3">The sequence shown here is derived from an EMBL/GenBank/DDBJ whole genome shotgun (WGS) entry which is preliminary data.</text>
</comment>
<dbReference type="InterPro" id="IPR006329">
    <property type="entry name" value="AMPD"/>
</dbReference>
<sequence>MWAGAFAARPPPARPTPAARPPPARRPPAARPRAHAHAHARTLACGALARTPTRARARALTRLLLQLAAAAPPPLPALSSPTPSSRSAAQNGSAYGRRRGPDPGRGAPPRRVPPAAGRIAAAVGHAPRPAPEGAVRKHRPPAVFVRTPLGEHAVFRPPRGHAPRDKERERRRGPVLSVSCSEGYTTCARCRRRQKADDVKFWSTHVPSQDGEHGHSGESDGVRMADMLSEFRGPGTSVDRVDRLAFASGTFLQQASVSVNTFPPRGTAAEDLTEELKKLFSEFQQCLELRDRYMAHSLQRFEDNPKDRDDWKIYPTPPAPTWVTPLGADAAKPTPSAPLLKPDHEEFDLGCIEIPGPVPYHFEMDAAGVYQTPDTENFVPGHGTAGIGSKPRYHVPTIKTYYQDLDYVLSLISDGPAKVVVHVCGRTGNATEADIRENST</sequence>
<evidence type="ECO:0000313" key="3">
    <source>
        <dbReference type="EMBL" id="KAG5462438.1"/>
    </source>
</evidence>
<dbReference type="AlphaFoldDB" id="A0A8H8A0J0"/>
<comment type="similarity">
    <text evidence="1">Belongs to the metallo-dependent hydrolases superfamily. Adenosine and AMP deaminases family.</text>
</comment>
<feature type="compositionally biased region" description="Low complexity" evidence="2">
    <location>
        <begin position="104"/>
        <end position="114"/>
    </location>
</feature>
<dbReference type="OrthoDB" id="1723809at2759"/>
<dbReference type="GO" id="GO:0003876">
    <property type="term" value="F:AMP deaminase activity"/>
    <property type="evidence" value="ECO:0007669"/>
    <property type="project" value="InterPro"/>
</dbReference>
<protein>
    <submittedName>
        <fullName evidence="3">Uncharacterized protein</fullName>
    </submittedName>
</protein>
<name>A0A8H8A0J0_9FUNG</name>
<feature type="compositionally biased region" description="Pro residues" evidence="2">
    <location>
        <begin position="9"/>
        <end position="30"/>
    </location>
</feature>
<feature type="region of interest" description="Disordered" evidence="2">
    <location>
        <begin position="1"/>
        <end position="49"/>
    </location>
</feature>
<dbReference type="EMBL" id="JAEFCI010002135">
    <property type="protein sequence ID" value="KAG5462438.1"/>
    <property type="molecule type" value="Genomic_DNA"/>
</dbReference>
<feature type="compositionally biased region" description="Basic and acidic residues" evidence="2">
    <location>
        <begin position="162"/>
        <end position="172"/>
    </location>
</feature>
<dbReference type="SUPFAM" id="SSF51556">
    <property type="entry name" value="Metallo-dependent hydrolases"/>
    <property type="match status" value="1"/>
</dbReference>
<proteinExistence type="inferred from homology"/>
<accession>A0A8H8A0J0</accession>
<gene>
    <name evidence="3" type="ORF">BJ554DRAFT_5143</name>
</gene>
<feature type="region of interest" description="Disordered" evidence="2">
    <location>
        <begin position="75"/>
        <end position="114"/>
    </location>
</feature>
<feature type="compositionally biased region" description="Low complexity" evidence="2">
    <location>
        <begin position="77"/>
        <end position="89"/>
    </location>
</feature>
<dbReference type="GO" id="GO:0032264">
    <property type="term" value="P:IMP salvage"/>
    <property type="evidence" value="ECO:0007669"/>
    <property type="project" value="InterPro"/>
</dbReference>
<evidence type="ECO:0000256" key="1">
    <source>
        <dbReference type="ARBA" id="ARBA00006676"/>
    </source>
</evidence>
<dbReference type="Proteomes" id="UP000673691">
    <property type="component" value="Unassembled WGS sequence"/>
</dbReference>
<reference evidence="3 4" key="1">
    <citation type="journal article" name="Sci. Rep.">
        <title>Genome-scale phylogenetic analyses confirm Olpidium as the closest living zoosporic fungus to the non-flagellated, terrestrial fungi.</title>
        <authorList>
            <person name="Chang Y."/>
            <person name="Rochon D."/>
            <person name="Sekimoto S."/>
            <person name="Wang Y."/>
            <person name="Chovatia M."/>
            <person name="Sandor L."/>
            <person name="Salamov A."/>
            <person name="Grigoriev I.V."/>
            <person name="Stajich J.E."/>
            <person name="Spatafora J.W."/>
        </authorList>
    </citation>
    <scope>NUCLEOTIDE SEQUENCE [LARGE SCALE GENOMIC DNA]</scope>
    <source>
        <strain evidence="3">S191</strain>
    </source>
</reference>